<gene>
    <name evidence="1" type="ORF">K431DRAFT_297521</name>
</gene>
<accession>A0A9P4Q1F8</accession>
<comment type="caution">
    <text evidence="1">The sequence shown here is derived from an EMBL/GenBank/DDBJ whole genome shotgun (WGS) entry which is preliminary data.</text>
</comment>
<organism evidence="1 2">
    <name type="scientific">Polychaeton citri CBS 116435</name>
    <dbReference type="NCBI Taxonomy" id="1314669"/>
    <lineage>
        <taxon>Eukaryota</taxon>
        <taxon>Fungi</taxon>
        <taxon>Dikarya</taxon>
        <taxon>Ascomycota</taxon>
        <taxon>Pezizomycotina</taxon>
        <taxon>Dothideomycetes</taxon>
        <taxon>Dothideomycetidae</taxon>
        <taxon>Capnodiales</taxon>
        <taxon>Capnodiaceae</taxon>
        <taxon>Polychaeton</taxon>
    </lineage>
</organism>
<evidence type="ECO:0000313" key="2">
    <source>
        <dbReference type="Proteomes" id="UP000799441"/>
    </source>
</evidence>
<protein>
    <submittedName>
        <fullName evidence="1">Uncharacterized protein</fullName>
    </submittedName>
</protein>
<dbReference type="EMBL" id="MU003837">
    <property type="protein sequence ID" value="KAF2717740.1"/>
    <property type="molecule type" value="Genomic_DNA"/>
</dbReference>
<dbReference type="Proteomes" id="UP000799441">
    <property type="component" value="Unassembled WGS sequence"/>
</dbReference>
<reference evidence="1" key="1">
    <citation type="journal article" date="2020" name="Stud. Mycol.">
        <title>101 Dothideomycetes genomes: a test case for predicting lifestyles and emergence of pathogens.</title>
        <authorList>
            <person name="Haridas S."/>
            <person name="Albert R."/>
            <person name="Binder M."/>
            <person name="Bloem J."/>
            <person name="Labutti K."/>
            <person name="Salamov A."/>
            <person name="Andreopoulos B."/>
            <person name="Baker S."/>
            <person name="Barry K."/>
            <person name="Bills G."/>
            <person name="Bluhm B."/>
            <person name="Cannon C."/>
            <person name="Castanera R."/>
            <person name="Culley D."/>
            <person name="Daum C."/>
            <person name="Ezra D."/>
            <person name="Gonzalez J."/>
            <person name="Henrissat B."/>
            <person name="Kuo A."/>
            <person name="Liang C."/>
            <person name="Lipzen A."/>
            <person name="Lutzoni F."/>
            <person name="Magnuson J."/>
            <person name="Mondo S."/>
            <person name="Nolan M."/>
            <person name="Ohm R."/>
            <person name="Pangilinan J."/>
            <person name="Park H.-J."/>
            <person name="Ramirez L."/>
            <person name="Alfaro M."/>
            <person name="Sun H."/>
            <person name="Tritt A."/>
            <person name="Yoshinaga Y."/>
            <person name="Zwiers L.-H."/>
            <person name="Turgeon B."/>
            <person name="Goodwin S."/>
            <person name="Spatafora J."/>
            <person name="Crous P."/>
            <person name="Grigoriev I."/>
        </authorList>
    </citation>
    <scope>NUCLEOTIDE SEQUENCE</scope>
    <source>
        <strain evidence="1">CBS 116435</strain>
    </source>
</reference>
<proteinExistence type="predicted"/>
<sequence length="377" mass="42565">MDAMKSKLRFKIKRLHNPDQPKTQHQHKRTVEEIKHTEPRHEALQIISSDSGPSLNSLLDCYPILEQVARHLITDDVVSLSLVNRRARCTMAPSGNLSNSVLKASMKCRGAEVVDITADGNYKSIRVGCQISTPDSKYCHQCGDVVCRNCRFGSLCWLRGQMMRSSNFIEPLNSKHTLISKCSQYSYSVARYHILKARAKTHCKRHSSASKRALKSEDDCKCQIDFPWASNWLCTSCVNVEFLKLSESYDLLRTPSNKVRCSHVDLTTGERCEKFAREFSVKQCQLCSGLVGPLHPKTLFASCCLQFVGICGLAASVYWAMCLASALPKCSDKFLKFLEVKILRSDGVVERKLLKFGDWLEERVDNLDLKMDSIGLD</sequence>
<name>A0A9P4Q1F8_9PEZI</name>
<dbReference type="AlphaFoldDB" id="A0A9P4Q1F8"/>
<keyword evidence="2" id="KW-1185">Reference proteome</keyword>
<evidence type="ECO:0000313" key="1">
    <source>
        <dbReference type="EMBL" id="KAF2717740.1"/>
    </source>
</evidence>